<dbReference type="EMBL" id="MSTI01000070">
    <property type="protein sequence ID" value="OLV18225.1"/>
    <property type="molecule type" value="Genomic_DNA"/>
</dbReference>
<accession>A0A1U7NZ82</accession>
<gene>
    <name evidence="1" type="ORF">BOO71_0006379</name>
</gene>
<comment type="caution">
    <text evidence="1">The sequence shown here is derived from an EMBL/GenBank/DDBJ whole genome shotgun (WGS) entry which is preliminary data.</text>
</comment>
<name>A0A1U7NZ82_9DEIO</name>
<reference evidence="1 2" key="1">
    <citation type="submission" date="2017-01" db="EMBL/GenBank/DDBJ databases">
        <title>Genome Analysis of Deinococcus marmoris KOPRI26562.</title>
        <authorList>
            <person name="Kim J.H."/>
            <person name="Oh H.-M."/>
        </authorList>
    </citation>
    <scope>NUCLEOTIDE SEQUENCE [LARGE SCALE GENOMIC DNA]</scope>
    <source>
        <strain evidence="1 2">KOPRI26562</strain>
    </source>
</reference>
<evidence type="ECO:0000313" key="2">
    <source>
        <dbReference type="Proteomes" id="UP000186607"/>
    </source>
</evidence>
<proteinExistence type="predicted"/>
<protein>
    <submittedName>
        <fullName evidence="1">Uncharacterized protein</fullName>
    </submittedName>
</protein>
<sequence length="65" mass="7138">MHEGQTLHIKETTASQVTDLREKLKAGSGSFEFIIEDRLYVVNCASVMYIDVTPASAVRLASVPI</sequence>
<keyword evidence="2" id="KW-1185">Reference proteome</keyword>
<dbReference type="Proteomes" id="UP000186607">
    <property type="component" value="Unassembled WGS sequence"/>
</dbReference>
<dbReference type="AlphaFoldDB" id="A0A1U7NZ82"/>
<organism evidence="1 2">
    <name type="scientific">Deinococcus marmoris</name>
    <dbReference type="NCBI Taxonomy" id="249408"/>
    <lineage>
        <taxon>Bacteria</taxon>
        <taxon>Thermotogati</taxon>
        <taxon>Deinococcota</taxon>
        <taxon>Deinococci</taxon>
        <taxon>Deinococcales</taxon>
        <taxon>Deinococcaceae</taxon>
        <taxon>Deinococcus</taxon>
    </lineage>
</organism>
<evidence type="ECO:0000313" key="1">
    <source>
        <dbReference type="EMBL" id="OLV18225.1"/>
    </source>
</evidence>